<reference evidence="2 3" key="1">
    <citation type="submission" date="2024-09" db="EMBL/GenBank/DDBJ databases">
        <authorList>
            <person name="Sun Q."/>
            <person name="Mori K."/>
        </authorList>
    </citation>
    <scope>NUCLEOTIDE SEQUENCE [LARGE SCALE GENOMIC DNA]</scope>
    <source>
        <strain evidence="2 3">JCM 9626</strain>
    </source>
</reference>
<gene>
    <name evidence="2" type="ORF">ACFFRI_01355</name>
</gene>
<keyword evidence="3" id="KW-1185">Reference proteome</keyword>
<sequence>MTGASGFCGGAVARLLDAEGHHVVTLGRRPAGVGEWRRWEAATDAPDLADV</sequence>
<name>A0ABV5K4V1_9ACTN</name>
<dbReference type="Pfam" id="PF01370">
    <property type="entry name" value="Epimerase"/>
    <property type="match status" value="1"/>
</dbReference>
<organism evidence="2 3">
    <name type="scientific">Nocardioides plantarum</name>
    <dbReference type="NCBI Taxonomy" id="29299"/>
    <lineage>
        <taxon>Bacteria</taxon>
        <taxon>Bacillati</taxon>
        <taxon>Actinomycetota</taxon>
        <taxon>Actinomycetes</taxon>
        <taxon>Propionibacteriales</taxon>
        <taxon>Nocardioidaceae</taxon>
        <taxon>Nocardioides</taxon>
    </lineage>
</organism>
<feature type="domain" description="NAD-dependent epimerase/dehydratase" evidence="1">
    <location>
        <begin position="1"/>
        <end position="38"/>
    </location>
</feature>
<dbReference type="RefSeq" id="WP_379140336.1">
    <property type="nucleotide sequence ID" value="NZ_JBHMDG010000001.1"/>
</dbReference>
<dbReference type="InterPro" id="IPR036291">
    <property type="entry name" value="NAD(P)-bd_dom_sf"/>
</dbReference>
<dbReference type="InterPro" id="IPR001509">
    <property type="entry name" value="Epimerase_deHydtase"/>
</dbReference>
<protein>
    <submittedName>
        <fullName evidence="2">NAD-dependent epimerase/dehydratase family protein</fullName>
    </submittedName>
</protein>
<evidence type="ECO:0000313" key="2">
    <source>
        <dbReference type="EMBL" id="MFB9311676.1"/>
    </source>
</evidence>
<proteinExistence type="predicted"/>
<feature type="non-terminal residue" evidence="2">
    <location>
        <position position="51"/>
    </location>
</feature>
<accession>A0ABV5K4V1</accession>
<dbReference type="SUPFAM" id="SSF51735">
    <property type="entry name" value="NAD(P)-binding Rossmann-fold domains"/>
    <property type="match status" value="1"/>
</dbReference>
<dbReference type="Gene3D" id="3.40.50.720">
    <property type="entry name" value="NAD(P)-binding Rossmann-like Domain"/>
    <property type="match status" value="1"/>
</dbReference>
<evidence type="ECO:0000259" key="1">
    <source>
        <dbReference type="Pfam" id="PF01370"/>
    </source>
</evidence>
<dbReference type="EMBL" id="JBHMDG010000001">
    <property type="protein sequence ID" value="MFB9311676.1"/>
    <property type="molecule type" value="Genomic_DNA"/>
</dbReference>
<comment type="caution">
    <text evidence="2">The sequence shown here is derived from an EMBL/GenBank/DDBJ whole genome shotgun (WGS) entry which is preliminary data.</text>
</comment>
<evidence type="ECO:0000313" key="3">
    <source>
        <dbReference type="Proteomes" id="UP001589750"/>
    </source>
</evidence>
<dbReference type="Proteomes" id="UP001589750">
    <property type="component" value="Unassembled WGS sequence"/>
</dbReference>